<name>A0A4U6UFH8_SETVI</name>
<accession>A0A4U6UFH8</accession>
<dbReference type="Gramene" id="TKW13374">
    <property type="protein sequence ID" value="TKW13374"/>
    <property type="gene ID" value="SEVIR_5G096650v2"/>
</dbReference>
<keyword evidence="3" id="KW-1185">Reference proteome</keyword>
<dbReference type="Proteomes" id="UP000298652">
    <property type="component" value="Chromosome 5"/>
</dbReference>
<evidence type="ECO:0000313" key="2">
    <source>
        <dbReference type="EMBL" id="TKW13374.1"/>
    </source>
</evidence>
<dbReference type="AlphaFoldDB" id="A0A4U6UFH8"/>
<sequence>MPFDASAGNTVRAGDKGRPMCCLQALGLGESKDTDVARQAGSRVPRSGGARQARSRVPSGAAAFAEQVPTGAAALDEPVADSSQGAHRSSGAR</sequence>
<reference evidence="2" key="1">
    <citation type="submission" date="2019-03" db="EMBL/GenBank/DDBJ databases">
        <title>WGS assembly of Setaria viridis.</title>
        <authorList>
            <person name="Huang P."/>
            <person name="Jenkins J."/>
            <person name="Grimwood J."/>
            <person name="Barry K."/>
            <person name="Healey A."/>
            <person name="Mamidi S."/>
            <person name="Sreedasyam A."/>
            <person name="Shu S."/>
            <person name="Feldman M."/>
            <person name="Wu J."/>
            <person name="Yu Y."/>
            <person name="Chen C."/>
            <person name="Johnson J."/>
            <person name="Rokhsar D."/>
            <person name="Baxter I."/>
            <person name="Schmutz J."/>
            <person name="Brutnell T."/>
            <person name="Kellogg E."/>
        </authorList>
    </citation>
    <scope>NUCLEOTIDE SEQUENCE [LARGE SCALE GENOMIC DNA]</scope>
</reference>
<feature type="region of interest" description="Disordered" evidence="1">
    <location>
        <begin position="32"/>
        <end position="93"/>
    </location>
</feature>
<evidence type="ECO:0000256" key="1">
    <source>
        <dbReference type="SAM" id="MobiDB-lite"/>
    </source>
</evidence>
<evidence type="ECO:0000313" key="3">
    <source>
        <dbReference type="Proteomes" id="UP000298652"/>
    </source>
</evidence>
<dbReference type="EMBL" id="CM016556">
    <property type="protein sequence ID" value="TKW13374.1"/>
    <property type="molecule type" value="Genomic_DNA"/>
</dbReference>
<organism evidence="2 3">
    <name type="scientific">Setaria viridis</name>
    <name type="common">Green bristlegrass</name>
    <name type="synonym">Setaria italica subsp. viridis</name>
    <dbReference type="NCBI Taxonomy" id="4556"/>
    <lineage>
        <taxon>Eukaryota</taxon>
        <taxon>Viridiplantae</taxon>
        <taxon>Streptophyta</taxon>
        <taxon>Embryophyta</taxon>
        <taxon>Tracheophyta</taxon>
        <taxon>Spermatophyta</taxon>
        <taxon>Magnoliopsida</taxon>
        <taxon>Liliopsida</taxon>
        <taxon>Poales</taxon>
        <taxon>Poaceae</taxon>
        <taxon>PACMAD clade</taxon>
        <taxon>Panicoideae</taxon>
        <taxon>Panicodae</taxon>
        <taxon>Paniceae</taxon>
        <taxon>Cenchrinae</taxon>
        <taxon>Setaria</taxon>
    </lineage>
</organism>
<protein>
    <submittedName>
        <fullName evidence="2">Uncharacterized protein</fullName>
    </submittedName>
</protein>
<proteinExistence type="predicted"/>
<feature type="compositionally biased region" description="Polar residues" evidence="1">
    <location>
        <begin position="81"/>
        <end position="93"/>
    </location>
</feature>
<gene>
    <name evidence="2" type="ORF">SEVIR_5G096650v2</name>
</gene>